<name>A0ABR1JLU3_9AGAR</name>
<gene>
    <name evidence="2" type="ORF">VKT23_007836</name>
</gene>
<feature type="compositionally biased region" description="Polar residues" evidence="1">
    <location>
        <begin position="60"/>
        <end position="69"/>
    </location>
</feature>
<proteinExistence type="predicted"/>
<evidence type="ECO:0000313" key="2">
    <source>
        <dbReference type="EMBL" id="KAK7462232.1"/>
    </source>
</evidence>
<sequence length="99" mass="10272">MSSTADCLAQLEAASTAQQGTLNDILAALEFLRNQASAPPPASTAPPAPPPGSPPPGPSHHTTVADNQSQQKFLTLFSGQTFSVESTGNHLYSLFVPLE</sequence>
<comment type="caution">
    <text evidence="2">The sequence shown here is derived from an EMBL/GenBank/DDBJ whole genome shotgun (WGS) entry which is preliminary data.</text>
</comment>
<feature type="region of interest" description="Disordered" evidence="1">
    <location>
        <begin position="33"/>
        <end position="69"/>
    </location>
</feature>
<evidence type="ECO:0000256" key="1">
    <source>
        <dbReference type="SAM" id="MobiDB-lite"/>
    </source>
</evidence>
<organism evidence="2 3">
    <name type="scientific">Marasmiellus scandens</name>
    <dbReference type="NCBI Taxonomy" id="2682957"/>
    <lineage>
        <taxon>Eukaryota</taxon>
        <taxon>Fungi</taxon>
        <taxon>Dikarya</taxon>
        <taxon>Basidiomycota</taxon>
        <taxon>Agaricomycotina</taxon>
        <taxon>Agaricomycetes</taxon>
        <taxon>Agaricomycetidae</taxon>
        <taxon>Agaricales</taxon>
        <taxon>Marasmiineae</taxon>
        <taxon>Omphalotaceae</taxon>
        <taxon>Marasmiellus</taxon>
    </lineage>
</organism>
<dbReference type="Proteomes" id="UP001498398">
    <property type="component" value="Unassembled WGS sequence"/>
</dbReference>
<keyword evidence="3" id="KW-1185">Reference proteome</keyword>
<dbReference type="EMBL" id="JBANRG010000011">
    <property type="protein sequence ID" value="KAK7462232.1"/>
    <property type="molecule type" value="Genomic_DNA"/>
</dbReference>
<feature type="compositionally biased region" description="Pro residues" evidence="1">
    <location>
        <begin position="38"/>
        <end position="58"/>
    </location>
</feature>
<accession>A0ABR1JLU3</accession>
<protein>
    <submittedName>
        <fullName evidence="2">Uncharacterized protein</fullName>
    </submittedName>
</protein>
<reference evidence="2 3" key="1">
    <citation type="submission" date="2024-01" db="EMBL/GenBank/DDBJ databases">
        <title>A draft genome for the cacao thread blight pathogen Marasmiellus scandens.</title>
        <authorList>
            <person name="Baruah I.K."/>
            <person name="Leung J."/>
            <person name="Bukari Y."/>
            <person name="Amoako-Attah I."/>
            <person name="Meinhardt L.W."/>
            <person name="Bailey B.A."/>
            <person name="Cohen S.P."/>
        </authorList>
    </citation>
    <scope>NUCLEOTIDE SEQUENCE [LARGE SCALE GENOMIC DNA]</scope>
    <source>
        <strain evidence="2 3">GH-19</strain>
    </source>
</reference>
<evidence type="ECO:0000313" key="3">
    <source>
        <dbReference type="Proteomes" id="UP001498398"/>
    </source>
</evidence>